<keyword evidence="2" id="KW-0614">Plasmid</keyword>
<sequence>MKLVALAAAVVLVGLLPENASAQAMEDPAVNACKNTGLLALRERSPDITDLVMDMESLAISKADTKVEDVAIKTVVLGEAYIARKEKTGKPDRFVCLLGDKGKVLLTFFTAQ</sequence>
<dbReference type="EMBL" id="CP018229">
    <property type="protein sequence ID" value="API55715.1"/>
    <property type="molecule type" value="Genomic_DNA"/>
</dbReference>
<evidence type="ECO:0000256" key="1">
    <source>
        <dbReference type="SAM" id="SignalP"/>
    </source>
</evidence>
<name>A0A1L3ZJ84_RHILE</name>
<evidence type="ECO:0000313" key="3">
    <source>
        <dbReference type="Proteomes" id="UP000183050"/>
    </source>
</evidence>
<geneLocation type="plasmid" evidence="2">
    <name>unnamed1</name>
</geneLocation>
<dbReference type="RefSeq" id="WP_072641340.1">
    <property type="nucleotide sequence ID" value="NZ_CP018229.1"/>
</dbReference>
<keyword evidence="1" id="KW-0732">Signal</keyword>
<reference evidence="2 3" key="1">
    <citation type="submission" date="2016-11" db="EMBL/GenBank/DDBJ databases">
        <title>Rhizobium leguminosarum bv. viciae strain Vaf12 isolated from Vavilovia formosa root nodules from Russia, Dagestan.</title>
        <authorList>
            <person name="Kimeklis A."/>
        </authorList>
    </citation>
    <scope>NUCLEOTIDE SEQUENCE [LARGE SCALE GENOMIC DNA]</scope>
    <source>
        <strain evidence="2 3">Vaf-108</strain>
        <plasmid evidence="3">Plasmid unnamed1</plasmid>
    </source>
</reference>
<organism evidence="2 3">
    <name type="scientific">Rhizobium leguminosarum</name>
    <dbReference type="NCBI Taxonomy" id="384"/>
    <lineage>
        <taxon>Bacteria</taxon>
        <taxon>Pseudomonadati</taxon>
        <taxon>Pseudomonadota</taxon>
        <taxon>Alphaproteobacteria</taxon>
        <taxon>Hyphomicrobiales</taxon>
        <taxon>Rhizobiaceae</taxon>
        <taxon>Rhizobium/Agrobacterium group</taxon>
        <taxon>Rhizobium</taxon>
    </lineage>
</organism>
<protein>
    <submittedName>
        <fullName evidence="2">Uncharacterized protein</fullName>
    </submittedName>
</protein>
<dbReference type="Proteomes" id="UP000183050">
    <property type="component" value="Plasmid unnamed1"/>
</dbReference>
<dbReference type="AlphaFoldDB" id="A0A1L3ZJ84"/>
<evidence type="ECO:0000313" key="2">
    <source>
        <dbReference type="EMBL" id="API55715.1"/>
    </source>
</evidence>
<proteinExistence type="predicted"/>
<accession>A0A1L3ZJ84</accession>
<feature type="signal peptide" evidence="1">
    <location>
        <begin position="1"/>
        <end position="22"/>
    </location>
</feature>
<gene>
    <name evidence="2" type="ORF">BMW22_30085</name>
</gene>
<feature type="chain" id="PRO_5012634339" evidence="1">
    <location>
        <begin position="23"/>
        <end position="112"/>
    </location>
</feature>